<dbReference type="Proteomes" id="UP000765509">
    <property type="component" value="Unassembled WGS sequence"/>
</dbReference>
<organism evidence="1 2">
    <name type="scientific">Austropuccinia psidii MF-1</name>
    <dbReference type="NCBI Taxonomy" id="1389203"/>
    <lineage>
        <taxon>Eukaryota</taxon>
        <taxon>Fungi</taxon>
        <taxon>Dikarya</taxon>
        <taxon>Basidiomycota</taxon>
        <taxon>Pucciniomycotina</taxon>
        <taxon>Pucciniomycetes</taxon>
        <taxon>Pucciniales</taxon>
        <taxon>Sphaerophragmiaceae</taxon>
        <taxon>Austropuccinia</taxon>
    </lineage>
</organism>
<accession>A0A9Q3JCI3</accession>
<evidence type="ECO:0008006" key="3">
    <source>
        <dbReference type="Google" id="ProtNLM"/>
    </source>
</evidence>
<name>A0A9Q3JCI3_9BASI</name>
<dbReference type="OrthoDB" id="3226064at2759"/>
<proteinExistence type="predicted"/>
<gene>
    <name evidence="1" type="ORF">O181_099348</name>
</gene>
<comment type="caution">
    <text evidence="1">The sequence shown here is derived from an EMBL/GenBank/DDBJ whole genome shotgun (WGS) entry which is preliminary data.</text>
</comment>
<reference evidence="1" key="1">
    <citation type="submission" date="2021-03" db="EMBL/GenBank/DDBJ databases">
        <title>Draft genome sequence of rust myrtle Austropuccinia psidii MF-1, a brazilian biotype.</title>
        <authorList>
            <person name="Quecine M.C."/>
            <person name="Pachon D.M.R."/>
            <person name="Bonatelli M.L."/>
            <person name="Correr F.H."/>
            <person name="Franceschini L.M."/>
            <person name="Leite T.F."/>
            <person name="Margarido G.R.A."/>
            <person name="Almeida C.A."/>
            <person name="Ferrarezi J.A."/>
            <person name="Labate C.A."/>
        </authorList>
    </citation>
    <scope>NUCLEOTIDE SEQUENCE</scope>
    <source>
        <strain evidence="1">MF-1</strain>
    </source>
</reference>
<evidence type="ECO:0000313" key="2">
    <source>
        <dbReference type="Proteomes" id="UP000765509"/>
    </source>
</evidence>
<dbReference type="EMBL" id="AVOT02068385">
    <property type="protein sequence ID" value="MBW0559633.1"/>
    <property type="molecule type" value="Genomic_DNA"/>
</dbReference>
<protein>
    <recommendedName>
        <fullName evidence="3">F-box domain-containing protein</fullName>
    </recommendedName>
</protein>
<keyword evidence="2" id="KW-1185">Reference proteome</keyword>
<evidence type="ECO:0000313" key="1">
    <source>
        <dbReference type="EMBL" id="MBW0559633.1"/>
    </source>
</evidence>
<dbReference type="AlphaFoldDB" id="A0A9Q3JCI3"/>
<sequence length="563" mass="64881">MLDRLLPELLDKVLLELDLSDLIKFSNLAKFSHQHLFGNPIRQHLWHSIYLKYFDPPQDFNFHHQTDLIRSNHKDSIDSIKLQEKISSEENSLTFLDWKSIVQERFILYYSLTNLDDDWVQKRLIKYFPKSDLLNLYSIIFEIFNTSIIRSNPSNHSNLDQSLNISFIQNLFLYSPAQFRILHYSGLNHHHQPLFAMRPSLNNPLVISAAKLHTIYGLTSFDLNRPRTRGLARESCYALANYHPNNFYGPFMPDQSGKVNWAHLESLSILVRLYIYHLRQKALERISNRSTSLNQLDSNTFSNPQINHSSNNINHHSNHIFNHSFDSSILDHSINSQPLPFDESDKPAEIDWPILNGLWTANPNTQLMHPDYDHPPYPWPPSNGIPIDLNHYDWAGVTGKWLRIVCFLDYRDLHAYNFTNDGPRPTLDEHKEALRAMTLDLEVTSIGQRPNGRYPLPACLQEDIPNRPPIYFKGTLTYNLDPASLPIEGQTMASLGGCVSCTADGEVRWTVVSTLSGMNRWASEGIQVGGPRSKWGVLGAWTDINRNDKEGPAGPFYFFKIEY</sequence>